<gene>
    <name evidence="1" type="ORF">UU29_C0018G0031</name>
</gene>
<dbReference type="SUPFAM" id="SSF53756">
    <property type="entry name" value="UDP-Glycosyltransferase/glycogen phosphorylase"/>
    <property type="match status" value="1"/>
</dbReference>
<evidence type="ECO:0000313" key="1">
    <source>
        <dbReference type="EMBL" id="KKR82104.1"/>
    </source>
</evidence>
<dbReference type="EMBL" id="LCAB01000018">
    <property type="protein sequence ID" value="KKR82104.1"/>
    <property type="molecule type" value="Genomic_DNA"/>
</dbReference>
<sequence length="87" mass="9983">FNKGSIPEIIKDGETGYVVNDVDEMIEAVKKINQIDRAQCRKYALENFSAQKMADSYEQIYWKILQEKKLAVKDRTPAVFVSSSLTH</sequence>
<keyword evidence="1" id="KW-0808">Transferase</keyword>
<feature type="non-terminal residue" evidence="1">
    <location>
        <position position="1"/>
    </location>
</feature>
<organism evidence="1 2">
    <name type="scientific">Candidatus Daviesbacteria bacterium GW2011_GWA2_40_9</name>
    <dbReference type="NCBI Taxonomy" id="1618424"/>
    <lineage>
        <taxon>Bacteria</taxon>
        <taxon>Candidatus Daviesiibacteriota</taxon>
    </lineage>
</organism>
<name>A0A0G0TZ18_9BACT</name>
<accession>A0A0G0TZ18</accession>
<evidence type="ECO:0000313" key="2">
    <source>
        <dbReference type="Proteomes" id="UP000034601"/>
    </source>
</evidence>
<reference evidence="1 2" key="1">
    <citation type="journal article" date="2015" name="Nature">
        <title>rRNA introns, odd ribosomes, and small enigmatic genomes across a large radiation of phyla.</title>
        <authorList>
            <person name="Brown C.T."/>
            <person name="Hug L.A."/>
            <person name="Thomas B.C."/>
            <person name="Sharon I."/>
            <person name="Castelle C.J."/>
            <person name="Singh A."/>
            <person name="Wilkins M.J."/>
            <person name="Williams K.H."/>
            <person name="Banfield J.F."/>
        </authorList>
    </citation>
    <scope>NUCLEOTIDE SEQUENCE [LARGE SCALE GENOMIC DNA]</scope>
</reference>
<dbReference type="Proteomes" id="UP000034601">
    <property type="component" value="Unassembled WGS sequence"/>
</dbReference>
<dbReference type="Gene3D" id="3.40.50.2000">
    <property type="entry name" value="Glycogen Phosphorylase B"/>
    <property type="match status" value="1"/>
</dbReference>
<dbReference type="AlphaFoldDB" id="A0A0G0TZ18"/>
<comment type="caution">
    <text evidence="1">The sequence shown here is derived from an EMBL/GenBank/DDBJ whole genome shotgun (WGS) entry which is preliminary data.</text>
</comment>
<dbReference type="GO" id="GO:0016740">
    <property type="term" value="F:transferase activity"/>
    <property type="evidence" value="ECO:0007669"/>
    <property type="project" value="UniProtKB-KW"/>
</dbReference>
<proteinExistence type="predicted"/>
<protein>
    <submittedName>
        <fullName evidence="1">Glycosyl transferase group 1</fullName>
    </submittedName>
</protein>